<dbReference type="InterPro" id="IPR008969">
    <property type="entry name" value="CarboxyPept-like_regulatory"/>
</dbReference>
<dbReference type="Gene3D" id="2.60.40.1120">
    <property type="entry name" value="Carboxypeptidase-like, regulatory domain"/>
    <property type="match status" value="1"/>
</dbReference>
<name>A0A420W3Q2_9SPHI</name>
<dbReference type="Pfam" id="PF13715">
    <property type="entry name" value="CarbopepD_reg_2"/>
    <property type="match status" value="1"/>
</dbReference>
<dbReference type="Gene3D" id="3.55.50.30">
    <property type="match status" value="1"/>
</dbReference>
<comment type="caution">
    <text evidence="1">The sequence shown here is derived from an EMBL/GenBank/DDBJ whole genome shotgun (WGS) entry which is preliminary data.</text>
</comment>
<dbReference type="EMBL" id="RBWS01000001">
    <property type="protein sequence ID" value="RKO73170.1"/>
    <property type="molecule type" value="Genomic_DNA"/>
</dbReference>
<proteinExistence type="predicted"/>
<dbReference type="AlphaFoldDB" id="A0A420W3Q2"/>
<dbReference type="SUPFAM" id="SSF49464">
    <property type="entry name" value="Carboxypeptidase regulatory domain-like"/>
    <property type="match status" value="1"/>
</dbReference>
<dbReference type="OrthoDB" id="9803050at2"/>
<sequence>MKGIVLPRFLFFFGLLISTCLKSFSQSNLSGLQVSIDTKNKEIIQILTEIHKNYGVSMSYDEQIFNRNIIYGRNFNKTSLEDVLDYLLKDSKIGYTVINRALIFYPEDKTFTIKGRVVDSLSGESLIGASLVIAEKNRTGFSNNYGFYSLTLPKNNYDCVVSYLGYRTKYIHFTPEMENSFLLIKLSPVDMSLKEVVVDTDSIVADREQQRLNEKINWARFRNNSFYKGEADIIKVLQMQNGINGLTEGGSNLFVRGSGKDQNLILLDEAVVYNPSHLFGLTSVFNSDILKHTQIYKDGIPANYGGRLASIMEMNTRDGDNGATHFFGGTSLLVARLGAEGPFIKRGKGSFLVTARSSISNLLNTEYRLFNVKGTYSDYNVKLNYALTERNKIYLSGYIGQDEVVALNKNTNRWGNWTSTLRWNYVHSPRLFMNVSAILSNYRNKLDVSKPESSDNRTWLTQIRDKSLKADFTYFMGLERTLDFGAQATFHRFKPGEIAPVDVNNEDNIFRAQAYEYIGYASFNWKIDSTFRVVLGTRVNAFASTSFGRYYLLNNNQYKMLAEEADKRKTYYGLEPRITMMYRFGSGYSARFSYNRLYQYLQLLQNDELAFSSLEAWIPAGQNIKPQSADAFSFRLHKLIFKGSISVEGYWKKMKNQVELIDHAQLILNPFIESQVKQGNGRMYGVEFSLNKRVGNIDGTFFYSWSRSFRKIMGINKDREYVANADIPHVAKCNLSYDLSSLIHLNAFYTLQSGRPLTYPMGFTEYEGIIVPIYSNRNSHRMPLFSRLDISCSIDLETKKQRERGRRSTLNIGLYNVLDRRNPLYYSFSEDDSGNPVVQQTSFSGIVPAINYAIRF</sequence>
<reference evidence="1 2" key="1">
    <citation type="submission" date="2018-10" db="EMBL/GenBank/DDBJ databases">
        <title>Sphingobacterium sp. M05W1-28.</title>
        <authorList>
            <person name="Cai H."/>
        </authorList>
    </citation>
    <scope>NUCLEOTIDE SEQUENCE [LARGE SCALE GENOMIC DNA]</scope>
    <source>
        <strain evidence="1 2">M05W1-28</strain>
    </source>
</reference>
<evidence type="ECO:0000313" key="2">
    <source>
        <dbReference type="Proteomes" id="UP000282423"/>
    </source>
</evidence>
<keyword evidence="2" id="KW-1185">Reference proteome</keyword>
<organism evidence="1 2">
    <name type="scientific">Sphingobacterium puteale</name>
    <dbReference type="NCBI Taxonomy" id="2420510"/>
    <lineage>
        <taxon>Bacteria</taxon>
        <taxon>Pseudomonadati</taxon>
        <taxon>Bacteroidota</taxon>
        <taxon>Sphingobacteriia</taxon>
        <taxon>Sphingobacteriales</taxon>
        <taxon>Sphingobacteriaceae</taxon>
        <taxon>Sphingobacterium</taxon>
    </lineage>
</organism>
<gene>
    <name evidence="1" type="ORF">D7322_00360</name>
</gene>
<dbReference type="SUPFAM" id="SSF56935">
    <property type="entry name" value="Porins"/>
    <property type="match status" value="1"/>
</dbReference>
<accession>A0A420W3Q2</accession>
<dbReference type="Proteomes" id="UP000282423">
    <property type="component" value="Unassembled WGS sequence"/>
</dbReference>
<dbReference type="RefSeq" id="WP_121120509.1">
    <property type="nucleotide sequence ID" value="NZ_RBWS01000001.1"/>
</dbReference>
<evidence type="ECO:0000313" key="1">
    <source>
        <dbReference type="EMBL" id="RKO73170.1"/>
    </source>
</evidence>
<protein>
    <submittedName>
        <fullName evidence="1">Uncharacterized protein</fullName>
    </submittedName>
</protein>